<name>A0AAQ3K0S4_9LILI</name>
<evidence type="ECO:0000313" key="3">
    <source>
        <dbReference type="EMBL" id="WOK98998.1"/>
    </source>
</evidence>
<dbReference type="GO" id="GO:0009733">
    <property type="term" value="P:response to auxin"/>
    <property type="evidence" value="ECO:0007669"/>
    <property type="project" value="InterPro"/>
</dbReference>
<reference evidence="3 4" key="1">
    <citation type="submission" date="2023-10" db="EMBL/GenBank/DDBJ databases">
        <title>Chromosome-scale genome assembly provides insights into flower coloration mechanisms of Canna indica.</title>
        <authorList>
            <person name="Li C."/>
        </authorList>
    </citation>
    <scope>NUCLEOTIDE SEQUENCE [LARGE SCALE GENOMIC DNA]</scope>
    <source>
        <tissue evidence="3">Flower</tissue>
    </source>
</reference>
<dbReference type="Pfam" id="PF02519">
    <property type="entry name" value="Auxin_inducible"/>
    <property type="match status" value="1"/>
</dbReference>
<dbReference type="EMBL" id="CP136891">
    <property type="protein sequence ID" value="WOK98998.1"/>
    <property type="molecule type" value="Genomic_DNA"/>
</dbReference>
<evidence type="ECO:0000256" key="1">
    <source>
        <dbReference type="ARBA" id="ARBA00006974"/>
    </source>
</evidence>
<dbReference type="AlphaFoldDB" id="A0AAQ3K0S4"/>
<protein>
    <submittedName>
        <fullName evidence="3">Auxin-responsive protein SAUR32-like</fullName>
    </submittedName>
</protein>
<dbReference type="InterPro" id="IPR003676">
    <property type="entry name" value="SAUR_fam"/>
</dbReference>
<gene>
    <name evidence="3" type="ORF">Cni_G07710</name>
</gene>
<evidence type="ECO:0000256" key="2">
    <source>
        <dbReference type="SAM" id="MobiDB-lite"/>
    </source>
</evidence>
<dbReference type="Proteomes" id="UP001327560">
    <property type="component" value="Chromosome 2"/>
</dbReference>
<organism evidence="3 4">
    <name type="scientific">Canna indica</name>
    <name type="common">Indian-shot</name>
    <dbReference type="NCBI Taxonomy" id="4628"/>
    <lineage>
        <taxon>Eukaryota</taxon>
        <taxon>Viridiplantae</taxon>
        <taxon>Streptophyta</taxon>
        <taxon>Embryophyta</taxon>
        <taxon>Tracheophyta</taxon>
        <taxon>Spermatophyta</taxon>
        <taxon>Magnoliopsida</taxon>
        <taxon>Liliopsida</taxon>
        <taxon>Zingiberales</taxon>
        <taxon>Cannaceae</taxon>
        <taxon>Canna</taxon>
    </lineage>
</organism>
<evidence type="ECO:0000313" key="4">
    <source>
        <dbReference type="Proteomes" id="UP001327560"/>
    </source>
</evidence>
<sequence length="126" mass="14131">MPHLRQHHERKEKEADAATPPPKGCMAVRVGQEGEEQRRFVVPVAYLSHPLFAELLEEAAEEYGFSQRGAIAIPCGVQHFRHVQDVIDRERGSGAVGGLLHHRNHHHQHGQQSHHHFPHLAGCFGA</sequence>
<proteinExistence type="inferred from homology"/>
<accession>A0AAQ3K0S4</accession>
<feature type="region of interest" description="Disordered" evidence="2">
    <location>
        <begin position="1"/>
        <end position="24"/>
    </location>
</feature>
<keyword evidence="4" id="KW-1185">Reference proteome</keyword>
<dbReference type="PANTHER" id="PTHR31374:SF29">
    <property type="entry name" value="SAUR-LIKE AUXIN-RESPONSIVE PROTEIN FAMILY"/>
    <property type="match status" value="1"/>
</dbReference>
<dbReference type="PANTHER" id="PTHR31374">
    <property type="entry name" value="AUXIN-INDUCED PROTEIN-LIKE-RELATED"/>
    <property type="match status" value="1"/>
</dbReference>
<comment type="similarity">
    <text evidence="1">Belongs to the ARG7 family.</text>
</comment>